<dbReference type="InterPro" id="IPR001296">
    <property type="entry name" value="Glyco_trans_1"/>
</dbReference>
<dbReference type="GO" id="GO:0043169">
    <property type="term" value="F:cation binding"/>
    <property type="evidence" value="ECO:0007669"/>
    <property type="project" value="InterPro"/>
</dbReference>
<evidence type="ECO:0000313" key="7">
    <source>
        <dbReference type="EMBL" id="PHJ18766.1"/>
    </source>
</evidence>
<feature type="compositionally biased region" description="Basic and acidic residues" evidence="2">
    <location>
        <begin position="808"/>
        <end position="817"/>
    </location>
</feature>
<feature type="region of interest" description="Disordered" evidence="2">
    <location>
        <begin position="143"/>
        <end position="176"/>
    </location>
</feature>
<organism evidence="7 8">
    <name type="scientific">Cystoisospora suis</name>
    <dbReference type="NCBI Taxonomy" id="483139"/>
    <lineage>
        <taxon>Eukaryota</taxon>
        <taxon>Sar</taxon>
        <taxon>Alveolata</taxon>
        <taxon>Apicomplexa</taxon>
        <taxon>Conoidasida</taxon>
        <taxon>Coccidia</taxon>
        <taxon>Eucoccidiorida</taxon>
        <taxon>Eimeriorina</taxon>
        <taxon>Sarcocystidae</taxon>
        <taxon>Cystoisospora</taxon>
    </lineage>
</organism>
<dbReference type="GO" id="GO:0003844">
    <property type="term" value="F:1,4-alpha-glucan branching enzyme activity"/>
    <property type="evidence" value="ECO:0007669"/>
    <property type="project" value="TreeGrafter"/>
</dbReference>
<dbReference type="InterPro" id="IPR006048">
    <property type="entry name" value="A-amylase/branching_C"/>
</dbReference>
<dbReference type="SUPFAM" id="SSF53756">
    <property type="entry name" value="UDP-Glycosyltransferase/glycogen phosphorylase"/>
    <property type="match status" value="1"/>
</dbReference>
<keyword evidence="1" id="KW-0808">Transferase</keyword>
<evidence type="ECO:0000259" key="5">
    <source>
        <dbReference type="Pfam" id="PF02922"/>
    </source>
</evidence>
<accession>A0A2C6KR43</accession>
<dbReference type="InterPro" id="IPR013780">
    <property type="entry name" value="Glyco_hydro_b"/>
</dbReference>
<dbReference type="Gene3D" id="3.40.50.2000">
    <property type="entry name" value="Glycogen Phosphorylase B"/>
    <property type="match status" value="2"/>
</dbReference>
<proteinExistence type="predicted"/>
<dbReference type="InterPro" id="IPR014756">
    <property type="entry name" value="Ig_E-set"/>
</dbReference>
<dbReference type="Pfam" id="PF13439">
    <property type="entry name" value="Glyco_transf_4"/>
    <property type="match status" value="1"/>
</dbReference>
<evidence type="ECO:0000259" key="4">
    <source>
        <dbReference type="Pfam" id="PF02806"/>
    </source>
</evidence>
<feature type="domain" description="Glycoside hydrolase family 13 N-terminal" evidence="5">
    <location>
        <begin position="650"/>
        <end position="697"/>
    </location>
</feature>
<evidence type="ECO:0000256" key="1">
    <source>
        <dbReference type="ARBA" id="ARBA00022676"/>
    </source>
</evidence>
<reference evidence="7 8" key="1">
    <citation type="journal article" date="2017" name="Int. J. Parasitol.">
        <title>The genome of the protozoan parasite Cystoisospora suis and a reverse vaccinology approach to identify vaccine candidates.</title>
        <authorList>
            <person name="Palmieri N."/>
            <person name="Shrestha A."/>
            <person name="Ruttkowski B."/>
            <person name="Beck T."/>
            <person name="Vogl C."/>
            <person name="Tomley F."/>
            <person name="Blake D.P."/>
            <person name="Joachim A."/>
        </authorList>
    </citation>
    <scope>NUCLEOTIDE SEQUENCE [LARGE SCALE GENOMIC DNA]</scope>
    <source>
        <strain evidence="7 8">Wien I</strain>
    </source>
</reference>
<comment type="caution">
    <text evidence="7">The sequence shown here is derived from an EMBL/GenBank/DDBJ whole genome shotgun (WGS) entry which is preliminary data.</text>
</comment>
<dbReference type="GO" id="GO:0005737">
    <property type="term" value="C:cytoplasm"/>
    <property type="evidence" value="ECO:0007669"/>
    <property type="project" value="TreeGrafter"/>
</dbReference>
<gene>
    <name evidence="7" type="ORF">CSUI_007407</name>
</gene>
<dbReference type="Gene3D" id="2.60.40.10">
    <property type="entry name" value="Immunoglobulins"/>
    <property type="match status" value="1"/>
</dbReference>
<feature type="region of interest" description="Disordered" evidence="2">
    <location>
        <begin position="715"/>
        <end position="736"/>
    </location>
</feature>
<evidence type="ECO:0000313" key="8">
    <source>
        <dbReference type="Proteomes" id="UP000221165"/>
    </source>
</evidence>
<dbReference type="InterPro" id="IPR017853">
    <property type="entry name" value="GH"/>
</dbReference>
<feature type="domain" description="Alpha-amylase/branching enzyme C-terminal all beta" evidence="4">
    <location>
        <begin position="1654"/>
        <end position="1741"/>
    </location>
</feature>
<dbReference type="EMBL" id="MIGC01003908">
    <property type="protein sequence ID" value="PHJ18766.1"/>
    <property type="molecule type" value="Genomic_DNA"/>
</dbReference>
<evidence type="ECO:0000259" key="3">
    <source>
        <dbReference type="Pfam" id="PF00534"/>
    </source>
</evidence>
<dbReference type="Pfam" id="PF02806">
    <property type="entry name" value="Alpha-amylase_C"/>
    <property type="match status" value="1"/>
</dbReference>
<dbReference type="Pfam" id="PF02922">
    <property type="entry name" value="CBM_48"/>
    <property type="match status" value="1"/>
</dbReference>
<evidence type="ECO:0000259" key="6">
    <source>
        <dbReference type="Pfam" id="PF13439"/>
    </source>
</evidence>
<dbReference type="CDD" id="cd02854">
    <property type="entry name" value="E_set_GBE_euk_N"/>
    <property type="match status" value="1"/>
</dbReference>
<dbReference type="Pfam" id="PF00534">
    <property type="entry name" value="Glycos_transf_1"/>
    <property type="match status" value="1"/>
</dbReference>
<keyword evidence="1" id="KW-0328">Glycosyltransferase</keyword>
<dbReference type="CDD" id="cd03801">
    <property type="entry name" value="GT4_PimA-like"/>
    <property type="match status" value="1"/>
</dbReference>
<protein>
    <submittedName>
        <fullName evidence="7">Glycan</fullName>
    </submittedName>
</protein>
<dbReference type="Proteomes" id="UP000221165">
    <property type="component" value="Unassembled WGS sequence"/>
</dbReference>
<dbReference type="Gene3D" id="2.60.40.1180">
    <property type="entry name" value="Golgi alpha-mannosidase II"/>
    <property type="match status" value="1"/>
</dbReference>
<dbReference type="VEuPathDB" id="ToxoDB:CSUI_007407"/>
<keyword evidence="8" id="KW-1185">Reference proteome</keyword>
<sequence length="1784" mass="198818">MSTMAPVSMSFPGRSLSQQRGERGKGTSATKAGSPPGANGFHLRDRQQYITKCPSSSFLRPQLEQVDAQTAYVADLRVPEELQEVVVESFLEFTRAVCGTQLHLLCEEEELEGDQVVAPVGFSAARKHLYRIIEGGLDTQFSSFSHPVENPSSSSTRDSQSEDSRSQQKSFNASLSPTCFSSHSSVQAEQAAAIAARADVAASEISGHPGQLQAVVSHVERKLLTTSLQPSGTAEKGGVHKREDQEEDCEEVLSGKHFGEEEGEGKAHLIQRKRLLFPGALLPLALDDTVVLMHEATLLSTTEKLGTVSGEKGEDLNCCMREAEYGHGDRELSKLLDVLQEHVYGGKLVVRKTSASSDKKDGQGEADGKSDMIEASVVVLAEELGEQEDSINEAQATNEDGVPGLRIVFYFHFADDEDAATTVQSPEWCAFKQALAPLCQENPLENNKKRFRGVVHSRREMAGLFSETPKRKDPSPRPRNVGSAYGSVVLEYAVFLPEKSSVAGVICVFVEKLLGTVVQYDRRSFVIFFSHGSGEEEHADMCLSVLFSSREERESKRKGSNRVPNAVPQIAFPSPLQVQTGSLSQGRDDKVIGLAAQMHDGSGVVQVDPRLQEFVDQFKSRFSHLHNVLERITEKFGSLEQFASGYKVFGFQRVEAGEGRDRSGWIYREWLPHAAEVYLFGDFNSWNRTSHPLQREPRDQAPYFFETDLGIEQGAGDEKKTRKKVDEEGQEKTDGDRQVSDLCGVWVLFIPDNNDGSWNLQHKSRVRVRVVTEDGEEFDRVPAWSRVTWKSEDSNLFNAVVWAPPSGERHTCRHREPQGLSSPNNSFETRTPRVYEAHIGASAPVGDRLGTYTEFIDVVLPRVRRLGYNTLLLNGVVEHADYASFGFYVCSPFAISSRFGTPEEFHALVDAAHSLGLRVLLTLYHSHSSRNALEGLGSMDGCSQTYFMGGEKLAENAEWGEAKLFDFRKTEVLRYLLSNLKFFLSEFNVDGYRFEGVTSMLYTHHGTGRRFDFFDYKGYFTGDLSDASLLYLSLANTLLSAVVPAPRRLAIANDWSGFPTLCRPLEQGGLGFDIRHESSWAQRLRQQLKQSGRGHRWPLNELVWTMANKPNTEKVLAAFEDADTTRLCRRPMSIALFSWESLHTHAVGGVAPHVTELAAGLARLGNEVHVFVRATGMESFSAEHFGVVYHECTFELNRDFVREMGNMCESFLHRMLQVEAQRGETFDICHAHDWLAAKAMVRAKQLGRTCIMTMHSTEFGRCGNNAYGGISKSIRDIEAEACHMADRVICVSGVLSQEVQNQYGVHPEKIKVIYNGIQCEKFDGDVDAGSVKAQYGVPAMDPMFLFVGRLAVQKGPDLLMEAIPFILKFRSDAKFVFVGDGHMMEQLVQRSKQLNVGHAVRFVGKSGGAALHALFKSCDAVVIPSRNEPFGIVVLEAWSSGKPVVATKCGGPRDFVNPDHTGYLVDPEPGSIAWGCCEILKNFEHSRWMGSRGRVTAAFSFSWDSIAKQTAEVYFEQVCRHDLPPNCSNARRGDCTMAFALIGPAMYSRMSVFDEDPNVTDGLAMWRLLQLLMFGLADGWHGFMANEFGHPDAVDLPRPANHFSMEKNFRRWNLADDTSLKFKHCELFSAFLSHWEEVFGCQAAGHLFVVSCSDDEQVVVFERGDCLFAINFHPTQSYEGYHTGCMYSGPMMRLVFDTDETRFGGFGRLTPSSLHPVLSEKDNRPHSVKLYLPSRTGAVYVSDTFYQERYESKCKADPIFNSSADEFVGYLATVRAEAKKLFQR</sequence>
<dbReference type="InterPro" id="IPR013783">
    <property type="entry name" value="Ig-like_fold"/>
</dbReference>
<dbReference type="SUPFAM" id="SSF51445">
    <property type="entry name" value="(Trans)glycosidases"/>
    <property type="match status" value="1"/>
</dbReference>
<dbReference type="GeneID" id="94430764"/>
<feature type="domain" description="Glycosyltransferase subfamily 4-like N-terminal" evidence="6">
    <location>
        <begin position="1147"/>
        <end position="1320"/>
    </location>
</feature>
<dbReference type="Gene3D" id="3.20.20.80">
    <property type="entry name" value="Glycosidases"/>
    <property type="match status" value="2"/>
</dbReference>
<dbReference type="SUPFAM" id="SSF51011">
    <property type="entry name" value="Glycosyl hydrolase domain"/>
    <property type="match status" value="1"/>
</dbReference>
<dbReference type="OrthoDB" id="196493at2759"/>
<dbReference type="InterPro" id="IPR004193">
    <property type="entry name" value="Glyco_hydro_13_N"/>
</dbReference>
<feature type="compositionally biased region" description="Basic and acidic residues" evidence="2">
    <location>
        <begin position="716"/>
        <end position="736"/>
    </location>
</feature>
<evidence type="ECO:0000256" key="2">
    <source>
        <dbReference type="SAM" id="MobiDB-lite"/>
    </source>
</evidence>
<dbReference type="GO" id="GO:0004553">
    <property type="term" value="F:hydrolase activity, hydrolyzing O-glycosyl compounds"/>
    <property type="evidence" value="ECO:0007669"/>
    <property type="project" value="InterPro"/>
</dbReference>
<dbReference type="SUPFAM" id="SSF81296">
    <property type="entry name" value="E set domains"/>
    <property type="match status" value="1"/>
</dbReference>
<dbReference type="RefSeq" id="XP_067920471.1">
    <property type="nucleotide sequence ID" value="XM_068067553.1"/>
</dbReference>
<feature type="region of interest" description="Disordered" evidence="2">
    <location>
        <begin position="1"/>
        <end position="41"/>
    </location>
</feature>
<feature type="domain" description="Glycosyl transferase family 1" evidence="3">
    <location>
        <begin position="1332"/>
        <end position="1494"/>
    </location>
</feature>
<dbReference type="PANTHER" id="PTHR43651:SF3">
    <property type="entry name" value="1,4-ALPHA-GLUCAN-BRANCHING ENZYME"/>
    <property type="match status" value="1"/>
</dbReference>
<dbReference type="GO" id="GO:0005975">
    <property type="term" value="P:carbohydrate metabolic process"/>
    <property type="evidence" value="ECO:0007669"/>
    <property type="project" value="InterPro"/>
</dbReference>
<dbReference type="InterPro" id="IPR028098">
    <property type="entry name" value="Glyco_trans_4-like_N"/>
</dbReference>
<dbReference type="PANTHER" id="PTHR43651">
    <property type="entry name" value="1,4-ALPHA-GLUCAN-BRANCHING ENZYME"/>
    <property type="match status" value="1"/>
</dbReference>
<feature type="region of interest" description="Disordered" evidence="2">
    <location>
        <begin position="808"/>
        <end position="827"/>
    </location>
</feature>
<name>A0A2C6KR43_9APIC</name>